<feature type="region of interest" description="Disordered" evidence="1">
    <location>
        <begin position="110"/>
        <end position="145"/>
    </location>
</feature>
<comment type="caution">
    <text evidence="4">The sequence shown here is derived from an EMBL/GenBank/DDBJ whole genome shotgun (WGS) entry which is preliminary data.</text>
</comment>
<evidence type="ECO:0000256" key="3">
    <source>
        <dbReference type="SAM" id="SignalP"/>
    </source>
</evidence>
<evidence type="ECO:0000256" key="1">
    <source>
        <dbReference type="SAM" id="MobiDB-lite"/>
    </source>
</evidence>
<dbReference type="EMBL" id="CAVMBE010000016">
    <property type="protein sequence ID" value="CAK3960752.1"/>
    <property type="molecule type" value="Genomic_DNA"/>
</dbReference>
<keyword evidence="2" id="KW-0812">Transmembrane</keyword>
<feature type="chain" id="PRO_5042540048" evidence="3">
    <location>
        <begin position="24"/>
        <end position="420"/>
    </location>
</feature>
<reference evidence="4" key="1">
    <citation type="submission" date="2023-11" db="EMBL/GenBank/DDBJ databases">
        <authorList>
            <person name="Alioto T."/>
            <person name="Alioto T."/>
            <person name="Gomez Garrido J."/>
        </authorList>
    </citation>
    <scope>NUCLEOTIDE SEQUENCE</scope>
</reference>
<evidence type="ECO:0000256" key="2">
    <source>
        <dbReference type="SAM" id="Phobius"/>
    </source>
</evidence>
<dbReference type="AlphaFoldDB" id="A0AAI9E9U3"/>
<feature type="compositionally biased region" description="Pro residues" evidence="1">
    <location>
        <begin position="214"/>
        <end position="257"/>
    </location>
</feature>
<dbReference type="Proteomes" id="UP001296104">
    <property type="component" value="Unassembled WGS sequence"/>
</dbReference>
<feature type="transmembrane region" description="Helical" evidence="2">
    <location>
        <begin position="39"/>
        <end position="62"/>
    </location>
</feature>
<evidence type="ECO:0000313" key="4">
    <source>
        <dbReference type="EMBL" id="CAK3960752.1"/>
    </source>
</evidence>
<protein>
    <submittedName>
        <fullName evidence="4">Uncharacterized protein</fullName>
    </submittedName>
</protein>
<name>A0AAI9E9U3_9PEZI</name>
<keyword evidence="5" id="KW-1185">Reference proteome</keyword>
<evidence type="ECO:0000313" key="5">
    <source>
        <dbReference type="Proteomes" id="UP001296104"/>
    </source>
</evidence>
<organism evidence="4 5">
    <name type="scientific">Lecanosticta acicola</name>
    <dbReference type="NCBI Taxonomy" id="111012"/>
    <lineage>
        <taxon>Eukaryota</taxon>
        <taxon>Fungi</taxon>
        <taxon>Dikarya</taxon>
        <taxon>Ascomycota</taxon>
        <taxon>Pezizomycotina</taxon>
        <taxon>Dothideomycetes</taxon>
        <taxon>Dothideomycetidae</taxon>
        <taxon>Mycosphaerellales</taxon>
        <taxon>Mycosphaerellaceae</taxon>
        <taxon>Lecanosticta</taxon>
    </lineage>
</organism>
<keyword evidence="3" id="KW-0732">Signal</keyword>
<accession>A0AAI9E9U3</accession>
<sequence>MDPLINLLCFIALLTILFEISLPQVRESFVYLAVSAASKLWLLFVFSGLVYTCWMGIQNLLLDLSAAANELCSAVVFWLSFWRYALACFLACGLFSLRLLAANKVLPAPPPPPTPPRARSPPPCRPAAARPPPPPPPSPRPASKPASLSRFAWPVYDLALDWPENSDRMASEKKIRLLAEQARLRMGITLLGITTTTTTVAAAASAPATAPAPALAPAPAAPAPAPAPAAAPAPALAPAPTPAPTPATAPAPAPAPAPAAASVATVPSSAAEVQPGYTAGNFFFHRQMTLRLAADTAMKILIKARDALDGWFQHHQHDFLVLAAAEPSANTPLRLMIRELSFFLELLQLGREGWALVDLPHRFYHDALGQTAMVEMLLVELTGLYGCPVWVQEEGLLTVQRISREVQSLQAERLRLEGRA</sequence>
<proteinExistence type="predicted"/>
<keyword evidence="2" id="KW-0472">Membrane</keyword>
<feature type="compositionally biased region" description="Pro residues" evidence="1">
    <location>
        <begin position="110"/>
        <end position="142"/>
    </location>
</feature>
<gene>
    <name evidence="4" type="ORF">LECACI_7A003428</name>
</gene>
<feature type="signal peptide" evidence="3">
    <location>
        <begin position="1"/>
        <end position="23"/>
    </location>
</feature>
<keyword evidence="2" id="KW-1133">Transmembrane helix</keyword>
<feature type="region of interest" description="Disordered" evidence="1">
    <location>
        <begin position="211"/>
        <end position="259"/>
    </location>
</feature>
<feature type="transmembrane region" description="Helical" evidence="2">
    <location>
        <begin position="74"/>
        <end position="97"/>
    </location>
</feature>